<dbReference type="CDD" id="cd06530">
    <property type="entry name" value="S26_SPase_I"/>
    <property type="match status" value="1"/>
</dbReference>
<dbReference type="PRINTS" id="PR00727">
    <property type="entry name" value="LEADERPTASE"/>
</dbReference>
<comment type="similarity">
    <text evidence="3 8">Belongs to the peptidase S26 family.</text>
</comment>
<dbReference type="InterPro" id="IPR019757">
    <property type="entry name" value="Pept_S26A_signal_pept_1_Lys-AS"/>
</dbReference>
<protein>
    <recommendedName>
        <fullName evidence="4 7">Signal peptidase I</fullName>
        <ecNumber evidence="4 7">3.4.21.89</ecNumber>
    </recommendedName>
</protein>
<keyword evidence="7" id="KW-0472">Membrane</keyword>
<keyword evidence="7" id="KW-0812">Transmembrane</keyword>
<comment type="subcellular location">
    <subcellularLocation>
        <location evidence="2">Cell membrane</location>
        <topology evidence="2">Single-pass type II membrane protein</topology>
    </subcellularLocation>
    <subcellularLocation>
        <location evidence="8">Membrane</location>
        <topology evidence="8">Single-pass type II membrane protein</topology>
    </subcellularLocation>
</comment>
<dbReference type="PANTHER" id="PTHR43390">
    <property type="entry name" value="SIGNAL PEPTIDASE I"/>
    <property type="match status" value="1"/>
</dbReference>
<dbReference type="InterPro" id="IPR019758">
    <property type="entry name" value="Pept_S26A_signal_pept_1_CS"/>
</dbReference>
<organism evidence="10 11">
    <name type="scientific">Pseudoflavonifractor hominis</name>
    <dbReference type="NCBI Taxonomy" id="2763059"/>
    <lineage>
        <taxon>Bacteria</taxon>
        <taxon>Bacillati</taxon>
        <taxon>Bacillota</taxon>
        <taxon>Clostridia</taxon>
        <taxon>Eubacteriales</taxon>
        <taxon>Oscillospiraceae</taxon>
        <taxon>Pseudoflavonifractor</taxon>
    </lineage>
</organism>
<evidence type="ECO:0000259" key="9">
    <source>
        <dbReference type="Pfam" id="PF10502"/>
    </source>
</evidence>
<dbReference type="InterPro" id="IPR000223">
    <property type="entry name" value="Pept_S26A_signal_pept_1"/>
</dbReference>
<dbReference type="PROSITE" id="PS00760">
    <property type="entry name" value="SPASE_I_2"/>
    <property type="match status" value="1"/>
</dbReference>
<keyword evidence="5 7" id="KW-0645">Protease</keyword>
<feature type="transmembrane region" description="Helical" evidence="7">
    <location>
        <begin position="21"/>
        <end position="43"/>
    </location>
</feature>
<feature type="domain" description="Peptidase S26" evidence="9">
    <location>
        <begin position="24"/>
        <end position="183"/>
    </location>
</feature>
<evidence type="ECO:0000256" key="4">
    <source>
        <dbReference type="ARBA" id="ARBA00013208"/>
    </source>
</evidence>
<keyword evidence="11" id="KW-1185">Reference proteome</keyword>
<dbReference type="GO" id="GO:0009003">
    <property type="term" value="F:signal peptidase activity"/>
    <property type="evidence" value="ECO:0007669"/>
    <property type="project" value="UniProtKB-EC"/>
</dbReference>
<dbReference type="PANTHER" id="PTHR43390:SF1">
    <property type="entry name" value="CHLOROPLAST PROCESSING PEPTIDASE"/>
    <property type="match status" value="1"/>
</dbReference>
<dbReference type="SUPFAM" id="SSF51306">
    <property type="entry name" value="LexA/Signal peptidase"/>
    <property type="match status" value="1"/>
</dbReference>
<dbReference type="Gene3D" id="2.10.109.10">
    <property type="entry name" value="Umud Fragment, subunit A"/>
    <property type="match status" value="1"/>
</dbReference>
<evidence type="ECO:0000256" key="6">
    <source>
        <dbReference type="ARBA" id="ARBA00022801"/>
    </source>
</evidence>
<evidence type="ECO:0000256" key="3">
    <source>
        <dbReference type="ARBA" id="ARBA00009370"/>
    </source>
</evidence>
<evidence type="ECO:0000256" key="7">
    <source>
        <dbReference type="RuleBase" id="RU003993"/>
    </source>
</evidence>
<evidence type="ECO:0000256" key="5">
    <source>
        <dbReference type="ARBA" id="ARBA00022670"/>
    </source>
</evidence>
<sequence length="193" mass="21107">MMNQAGQEEGLTNGQALRLDLYFWLQALVMALIALILVFTFVGRVVGVDGSSMEPTLRDGDMVLLQSIGYQPRQHDVVVLTKPFGKVNGPIVKRVIAVGGQHVAIDYDAGTVTVDGEILEEPYLNEAMERPPEGSLRTITEVTVPEGSIFVMGDNRNHSDDSRNELLGVVDERYVLGRVIAVVLPLSDFGLLE</sequence>
<dbReference type="EMBL" id="JACOPR010000006">
    <property type="protein sequence ID" value="MBC5731307.1"/>
    <property type="molecule type" value="Genomic_DNA"/>
</dbReference>
<dbReference type="PROSITE" id="PS00761">
    <property type="entry name" value="SPASE_I_3"/>
    <property type="match status" value="1"/>
</dbReference>
<reference evidence="10 11" key="1">
    <citation type="submission" date="2020-08" db="EMBL/GenBank/DDBJ databases">
        <title>Genome public.</title>
        <authorList>
            <person name="Liu C."/>
            <person name="Sun Q."/>
        </authorList>
    </citation>
    <scope>NUCLEOTIDE SEQUENCE [LARGE SCALE GENOMIC DNA]</scope>
    <source>
        <strain evidence="10 11">New-38</strain>
    </source>
</reference>
<comment type="caution">
    <text evidence="10">The sequence shown here is derived from an EMBL/GenBank/DDBJ whole genome shotgun (WGS) entry which is preliminary data.</text>
</comment>
<keyword evidence="6 7" id="KW-0378">Hydrolase</keyword>
<keyword evidence="7" id="KW-1133">Transmembrane helix</keyword>
<proteinExistence type="inferred from homology"/>
<dbReference type="EC" id="3.4.21.89" evidence="4 7"/>
<evidence type="ECO:0000256" key="1">
    <source>
        <dbReference type="ARBA" id="ARBA00000677"/>
    </source>
</evidence>
<comment type="catalytic activity">
    <reaction evidence="1 7">
        <text>Cleavage of hydrophobic, N-terminal signal or leader sequences from secreted and periplasmic proteins.</text>
        <dbReference type="EC" id="3.4.21.89"/>
    </reaction>
</comment>
<name>A0ABR7HUX2_9FIRM</name>
<evidence type="ECO:0000313" key="11">
    <source>
        <dbReference type="Proteomes" id="UP000660021"/>
    </source>
</evidence>
<accession>A0ABR7HUX2</accession>
<dbReference type="PROSITE" id="PS00501">
    <property type="entry name" value="SPASE_I_1"/>
    <property type="match status" value="1"/>
</dbReference>
<dbReference type="InterPro" id="IPR036286">
    <property type="entry name" value="LexA/Signal_pep-like_sf"/>
</dbReference>
<dbReference type="InterPro" id="IPR019533">
    <property type="entry name" value="Peptidase_S26"/>
</dbReference>
<evidence type="ECO:0000256" key="2">
    <source>
        <dbReference type="ARBA" id="ARBA00004401"/>
    </source>
</evidence>
<gene>
    <name evidence="10" type="primary">lepB</name>
    <name evidence="10" type="ORF">H8S34_10745</name>
</gene>
<dbReference type="NCBIfam" id="TIGR02227">
    <property type="entry name" value="sigpep_I_bact"/>
    <property type="match status" value="1"/>
</dbReference>
<dbReference type="Proteomes" id="UP000660021">
    <property type="component" value="Unassembled WGS sequence"/>
</dbReference>
<evidence type="ECO:0000313" key="10">
    <source>
        <dbReference type="EMBL" id="MBC5731307.1"/>
    </source>
</evidence>
<dbReference type="Pfam" id="PF10502">
    <property type="entry name" value="Peptidase_S26"/>
    <property type="match status" value="1"/>
</dbReference>
<evidence type="ECO:0000256" key="8">
    <source>
        <dbReference type="RuleBase" id="RU362042"/>
    </source>
</evidence>
<dbReference type="InterPro" id="IPR019756">
    <property type="entry name" value="Pept_S26A_signal_pept_1_Ser-AS"/>
</dbReference>